<name>A0A9W7BN17_9STRA</name>
<dbReference type="AlphaFoldDB" id="A0A9W7BN17"/>
<evidence type="ECO:0000313" key="3">
    <source>
        <dbReference type="Proteomes" id="UP001165085"/>
    </source>
</evidence>
<dbReference type="Proteomes" id="UP001165085">
    <property type="component" value="Unassembled WGS sequence"/>
</dbReference>
<accession>A0A9W7BN17</accession>
<keyword evidence="3" id="KW-1185">Reference proteome</keyword>
<reference evidence="3" key="1">
    <citation type="journal article" date="2023" name="Commun. Biol.">
        <title>Genome analysis of Parmales, the sister group of diatoms, reveals the evolutionary specialization of diatoms from phago-mixotrophs to photoautotrophs.</title>
        <authorList>
            <person name="Ban H."/>
            <person name="Sato S."/>
            <person name="Yoshikawa S."/>
            <person name="Yamada K."/>
            <person name="Nakamura Y."/>
            <person name="Ichinomiya M."/>
            <person name="Sato N."/>
            <person name="Blanc-Mathieu R."/>
            <person name="Endo H."/>
            <person name="Kuwata A."/>
            <person name="Ogata H."/>
        </authorList>
    </citation>
    <scope>NUCLEOTIDE SEQUENCE [LARGE SCALE GENOMIC DNA]</scope>
    <source>
        <strain evidence="3">NIES 3701</strain>
    </source>
</reference>
<protein>
    <submittedName>
        <fullName evidence="2">Uncharacterized protein</fullName>
    </submittedName>
</protein>
<gene>
    <name evidence="2" type="ORF">TrST_g13693</name>
</gene>
<feature type="region of interest" description="Disordered" evidence="1">
    <location>
        <begin position="97"/>
        <end position="125"/>
    </location>
</feature>
<sequence>MKGSGLQIDLICIQCELKLGRAPNRHGPFFYRRATDAGKALPYFYDIELKPSGDYVNKNGLAGCFAVGTWHGKPGLYMWRNYLWTFDSMEEARKKRRFVPPRAAGGGGEGGEEEAPQKKKQKTAR</sequence>
<dbReference type="OrthoDB" id="10426821at2759"/>
<evidence type="ECO:0000313" key="2">
    <source>
        <dbReference type="EMBL" id="GMH94271.1"/>
    </source>
</evidence>
<comment type="caution">
    <text evidence="2">The sequence shown here is derived from an EMBL/GenBank/DDBJ whole genome shotgun (WGS) entry which is preliminary data.</text>
</comment>
<proteinExistence type="predicted"/>
<organism evidence="2 3">
    <name type="scientific">Triparma strigata</name>
    <dbReference type="NCBI Taxonomy" id="1606541"/>
    <lineage>
        <taxon>Eukaryota</taxon>
        <taxon>Sar</taxon>
        <taxon>Stramenopiles</taxon>
        <taxon>Ochrophyta</taxon>
        <taxon>Bolidophyceae</taxon>
        <taxon>Parmales</taxon>
        <taxon>Triparmaceae</taxon>
        <taxon>Triparma</taxon>
    </lineage>
</organism>
<evidence type="ECO:0000256" key="1">
    <source>
        <dbReference type="SAM" id="MobiDB-lite"/>
    </source>
</evidence>
<dbReference type="EMBL" id="BRXY01000429">
    <property type="protein sequence ID" value="GMH94271.1"/>
    <property type="molecule type" value="Genomic_DNA"/>
</dbReference>